<gene>
    <name evidence="1" type="ORF">A2773_00780</name>
</gene>
<reference evidence="1 2" key="1">
    <citation type="journal article" date="2016" name="Nat. Commun.">
        <title>Thousands of microbial genomes shed light on interconnected biogeochemical processes in an aquifer system.</title>
        <authorList>
            <person name="Anantharaman K."/>
            <person name="Brown C.T."/>
            <person name="Hug L.A."/>
            <person name="Sharon I."/>
            <person name="Castelle C.J."/>
            <person name="Probst A.J."/>
            <person name="Thomas B.C."/>
            <person name="Singh A."/>
            <person name="Wilkins M.J."/>
            <person name="Karaoz U."/>
            <person name="Brodie E.L."/>
            <person name="Williams K.H."/>
            <person name="Hubbard S.S."/>
            <person name="Banfield J.F."/>
        </authorList>
    </citation>
    <scope>NUCLEOTIDE SEQUENCE [LARGE SCALE GENOMIC DNA]</scope>
</reference>
<sequence length="68" mass="8131">MKWIVFIAKTKKNRLFTGIATKPYLKKYNVIYQEEYASEKDAKIRLVVLKKMSRNFKVEVVKRKVLHA</sequence>
<proteinExistence type="predicted"/>
<evidence type="ECO:0000313" key="1">
    <source>
        <dbReference type="EMBL" id="OGG13318.1"/>
    </source>
</evidence>
<evidence type="ECO:0000313" key="2">
    <source>
        <dbReference type="Proteomes" id="UP000177383"/>
    </source>
</evidence>
<comment type="caution">
    <text evidence="1">The sequence shown here is derived from an EMBL/GenBank/DDBJ whole genome shotgun (WGS) entry which is preliminary data.</text>
</comment>
<evidence type="ECO:0008006" key="3">
    <source>
        <dbReference type="Google" id="ProtNLM"/>
    </source>
</evidence>
<protein>
    <recommendedName>
        <fullName evidence="3">GIY-YIG domain-containing protein</fullName>
    </recommendedName>
</protein>
<organism evidence="1 2">
    <name type="scientific">Candidatus Gottesmanbacteria bacterium RIFCSPHIGHO2_01_FULL_39_10</name>
    <dbReference type="NCBI Taxonomy" id="1798375"/>
    <lineage>
        <taxon>Bacteria</taxon>
        <taxon>Candidatus Gottesmaniibacteriota</taxon>
    </lineage>
</organism>
<dbReference type="AlphaFoldDB" id="A0A1F5ZLI8"/>
<dbReference type="Proteomes" id="UP000177383">
    <property type="component" value="Unassembled WGS sequence"/>
</dbReference>
<name>A0A1F5ZLI8_9BACT</name>
<accession>A0A1F5ZLI8</accession>
<dbReference type="EMBL" id="MFJE01000056">
    <property type="protein sequence ID" value="OGG13318.1"/>
    <property type="molecule type" value="Genomic_DNA"/>
</dbReference>